<evidence type="ECO:0000313" key="1">
    <source>
        <dbReference type="EMBL" id="MBK1866605.1"/>
    </source>
</evidence>
<organism evidence="1 2">
    <name type="scientific">Taklimakanibacter albus</name>
    <dbReference type="NCBI Taxonomy" id="2800327"/>
    <lineage>
        <taxon>Bacteria</taxon>
        <taxon>Pseudomonadati</taxon>
        <taxon>Pseudomonadota</taxon>
        <taxon>Alphaproteobacteria</taxon>
        <taxon>Hyphomicrobiales</taxon>
        <taxon>Aestuariivirgaceae</taxon>
        <taxon>Taklimakanibacter</taxon>
    </lineage>
</organism>
<keyword evidence="2" id="KW-1185">Reference proteome</keyword>
<evidence type="ECO:0000313" key="2">
    <source>
        <dbReference type="Proteomes" id="UP000616151"/>
    </source>
</evidence>
<protein>
    <submittedName>
        <fullName evidence="1">Biotin carboxylase</fullName>
    </submittedName>
</protein>
<comment type="caution">
    <text evidence="1">The sequence shown here is derived from an EMBL/GenBank/DDBJ whole genome shotgun (WGS) entry which is preliminary data.</text>
</comment>
<sequence length="485" mass="55238">MAPRGKRQKLTSLSDIYKFFRHNQTPIYFLSPTPYNLLGLGRWINKFEYINFFDSFDATHPKITVPREHGPHEFRSIEDVNNYLLRHKEVRARIAERGKGHLILVMLDEETEKLAKELGLKIALPPVKLRKHIDSKIVTTQLGNEAGIKSAPNILGKAKSYAELMKLAMKAKLGKDLVVQTPYGDSGRTTFFIKSEADWKKNEDKLVAEQLKVMRRINHLPGTVEAIATRHGTLVGPLQTDITGFAEVTPYKGGWCGNDVFVGGLDKERRAVTRMAQKLGDRLYKAGYKGAFCMDFLIDTDTREVYLGEINPRVSGASPLTNLITSTYGGCPIYLFHMLEFMDVDWELDLAQVQKRWTEYDNWSQLIIKYPVDRVEMITKAPASGIWQMNDNGEISLVRKSIDWFLVSGENEAFYLRVYTAGDYRYHGADMGILVSRGRMQTDDRKLKDRAKQWISALYKHFDAIPLEGSSAPTPPPMDSVNKMF</sequence>
<dbReference type="EMBL" id="JAENHL010000006">
    <property type="protein sequence ID" value="MBK1866605.1"/>
    <property type="molecule type" value="Genomic_DNA"/>
</dbReference>
<gene>
    <name evidence="1" type="ORF">JHL16_09595</name>
</gene>
<proteinExistence type="predicted"/>
<dbReference type="Proteomes" id="UP000616151">
    <property type="component" value="Unassembled WGS sequence"/>
</dbReference>
<reference evidence="1" key="1">
    <citation type="submission" date="2021-01" db="EMBL/GenBank/DDBJ databases">
        <authorList>
            <person name="Sun Q."/>
        </authorList>
    </citation>
    <scope>NUCLEOTIDE SEQUENCE</scope>
    <source>
        <strain evidence="1">YIM B02566</strain>
    </source>
</reference>
<name>A0ACC5R1T3_9HYPH</name>
<accession>A0ACC5R1T3</accession>